<gene>
    <name evidence="1" type="ordered locus">Btus_2803</name>
</gene>
<dbReference type="HOGENOM" id="CLU_2553847_0_0_9"/>
<dbReference type="Proteomes" id="UP000002368">
    <property type="component" value="Chromosome"/>
</dbReference>
<name>D5WUX5_KYRT2</name>
<reference evidence="1 2" key="1">
    <citation type="journal article" date="2011" name="Stand. Genomic Sci.">
        <title>Complete genome sequence of the thermophilic, hydrogen-oxidizing Bacillus tusciae type strain (T2) and reclassification in the new genus, Kyrpidia gen. nov. as Kyrpidia tusciae comb. nov. and emendation of the family Alicyclobacillaceae da Costa and Rainey, 2010.</title>
        <authorList>
            <person name="Klenk H.P."/>
            <person name="Lapidus A."/>
            <person name="Chertkov O."/>
            <person name="Copeland A."/>
            <person name="Del Rio T.G."/>
            <person name="Nolan M."/>
            <person name="Lucas S."/>
            <person name="Chen F."/>
            <person name="Tice H."/>
            <person name="Cheng J.F."/>
            <person name="Han C."/>
            <person name="Bruce D."/>
            <person name="Goodwin L."/>
            <person name="Pitluck S."/>
            <person name="Pati A."/>
            <person name="Ivanova N."/>
            <person name="Mavromatis K."/>
            <person name="Daum C."/>
            <person name="Chen A."/>
            <person name="Palaniappan K."/>
            <person name="Chang Y.J."/>
            <person name="Land M."/>
            <person name="Hauser L."/>
            <person name="Jeffries C.D."/>
            <person name="Detter J.C."/>
            <person name="Rohde M."/>
            <person name="Abt B."/>
            <person name="Pukall R."/>
            <person name="Goker M."/>
            <person name="Bristow J."/>
            <person name="Markowitz V."/>
            <person name="Hugenholtz P."/>
            <person name="Eisen J.A."/>
        </authorList>
    </citation>
    <scope>NUCLEOTIDE SEQUENCE [LARGE SCALE GENOMIC DNA]</scope>
    <source>
        <strain evidence="1 2">DSM 2912</strain>
    </source>
</reference>
<accession>D5WUX5</accession>
<dbReference type="STRING" id="562970.Btus_2803"/>
<sequence length="82" mass="9025">MGRRSFFLLRFSTRTYMVSSWPSADKLPASREYVAVMSSGFTEMGIHFAIGVVDQDGALRRPSFLSGSGVKAQFAAIFRGVI</sequence>
<dbReference type="KEGG" id="bts:Btus_2803"/>
<keyword evidence="2" id="KW-1185">Reference proteome</keyword>
<organism evidence="1 2">
    <name type="scientific">Kyrpidia tusciae (strain DSM 2912 / NBRC 15312 / T2)</name>
    <name type="common">Bacillus tusciae</name>
    <dbReference type="NCBI Taxonomy" id="562970"/>
    <lineage>
        <taxon>Bacteria</taxon>
        <taxon>Bacillati</taxon>
        <taxon>Bacillota</taxon>
        <taxon>Bacilli</taxon>
        <taxon>Bacillales</taxon>
        <taxon>Alicyclobacillaceae</taxon>
        <taxon>Kyrpidia</taxon>
    </lineage>
</organism>
<proteinExistence type="predicted"/>
<evidence type="ECO:0000313" key="1">
    <source>
        <dbReference type="EMBL" id="ADG07447.1"/>
    </source>
</evidence>
<dbReference type="EMBL" id="CP002017">
    <property type="protein sequence ID" value="ADG07447.1"/>
    <property type="molecule type" value="Genomic_DNA"/>
</dbReference>
<protein>
    <submittedName>
        <fullName evidence="1">Uncharacterized protein</fullName>
    </submittedName>
</protein>
<dbReference type="AlphaFoldDB" id="D5WUX5"/>
<evidence type="ECO:0000313" key="2">
    <source>
        <dbReference type="Proteomes" id="UP000002368"/>
    </source>
</evidence>